<evidence type="ECO:0000313" key="2">
    <source>
        <dbReference type="Proteomes" id="UP001283341"/>
    </source>
</evidence>
<name>A0AAE0M2E0_9PEZI</name>
<protein>
    <submittedName>
        <fullName evidence="1">Uncharacterized protein</fullName>
    </submittedName>
</protein>
<organism evidence="1 2">
    <name type="scientific">Apodospora peruviana</name>
    <dbReference type="NCBI Taxonomy" id="516989"/>
    <lineage>
        <taxon>Eukaryota</taxon>
        <taxon>Fungi</taxon>
        <taxon>Dikarya</taxon>
        <taxon>Ascomycota</taxon>
        <taxon>Pezizomycotina</taxon>
        <taxon>Sordariomycetes</taxon>
        <taxon>Sordariomycetidae</taxon>
        <taxon>Sordariales</taxon>
        <taxon>Lasiosphaeriaceae</taxon>
        <taxon>Apodospora</taxon>
    </lineage>
</organism>
<reference evidence="1" key="2">
    <citation type="submission" date="2023-06" db="EMBL/GenBank/DDBJ databases">
        <authorList>
            <consortium name="Lawrence Berkeley National Laboratory"/>
            <person name="Haridas S."/>
            <person name="Hensen N."/>
            <person name="Bonometti L."/>
            <person name="Westerberg I."/>
            <person name="Brannstrom I.O."/>
            <person name="Guillou S."/>
            <person name="Cros-Aarteil S."/>
            <person name="Calhoun S."/>
            <person name="Kuo A."/>
            <person name="Mondo S."/>
            <person name="Pangilinan J."/>
            <person name="Riley R."/>
            <person name="Labutti K."/>
            <person name="Andreopoulos B."/>
            <person name="Lipzen A."/>
            <person name="Chen C."/>
            <person name="Yanf M."/>
            <person name="Daum C."/>
            <person name="Ng V."/>
            <person name="Clum A."/>
            <person name="Steindorff A."/>
            <person name="Ohm R."/>
            <person name="Martin F."/>
            <person name="Silar P."/>
            <person name="Natvig D."/>
            <person name="Lalanne C."/>
            <person name="Gautier V."/>
            <person name="Ament-Velasquez S.L."/>
            <person name="Kruys A."/>
            <person name="Hutchinson M.I."/>
            <person name="Powell A.J."/>
            <person name="Barry K."/>
            <person name="Miller A.N."/>
            <person name="Grigoriev I.V."/>
            <person name="Debuchy R."/>
            <person name="Gladieux P."/>
            <person name="Thoren M.H."/>
            <person name="Johannesson H."/>
        </authorList>
    </citation>
    <scope>NUCLEOTIDE SEQUENCE</scope>
    <source>
        <strain evidence="1">CBS 118394</strain>
    </source>
</reference>
<proteinExistence type="predicted"/>
<keyword evidence="2" id="KW-1185">Reference proteome</keyword>
<accession>A0AAE0M2E0</accession>
<dbReference type="AlphaFoldDB" id="A0AAE0M2E0"/>
<reference evidence="1" key="1">
    <citation type="journal article" date="2023" name="Mol. Phylogenet. Evol.">
        <title>Genome-scale phylogeny and comparative genomics of the fungal order Sordariales.</title>
        <authorList>
            <person name="Hensen N."/>
            <person name="Bonometti L."/>
            <person name="Westerberg I."/>
            <person name="Brannstrom I.O."/>
            <person name="Guillou S."/>
            <person name="Cros-Aarteil S."/>
            <person name="Calhoun S."/>
            <person name="Haridas S."/>
            <person name="Kuo A."/>
            <person name="Mondo S."/>
            <person name="Pangilinan J."/>
            <person name="Riley R."/>
            <person name="LaButti K."/>
            <person name="Andreopoulos B."/>
            <person name="Lipzen A."/>
            <person name="Chen C."/>
            <person name="Yan M."/>
            <person name="Daum C."/>
            <person name="Ng V."/>
            <person name="Clum A."/>
            <person name="Steindorff A."/>
            <person name="Ohm R.A."/>
            <person name="Martin F."/>
            <person name="Silar P."/>
            <person name="Natvig D.O."/>
            <person name="Lalanne C."/>
            <person name="Gautier V."/>
            <person name="Ament-Velasquez S.L."/>
            <person name="Kruys A."/>
            <person name="Hutchinson M.I."/>
            <person name="Powell A.J."/>
            <person name="Barry K."/>
            <person name="Miller A.N."/>
            <person name="Grigoriev I.V."/>
            <person name="Debuchy R."/>
            <person name="Gladieux P."/>
            <person name="Hiltunen Thoren M."/>
            <person name="Johannesson H."/>
        </authorList>
    </citation>
    <scope>NUCLEOTIDE SEQUENCE</scope>
    <source>
        <strain evidence="1">CBS 118394</strain>
    </source>
</reference>
<evidence type="ECO:0000313" key="1">
    <source>
        <dbReference type="EMBL" id="KAK3316520.1"/>
    </source>
</evidence>
<comment type="caution">
    <text evidence="1">The sequence shown here is derived from an EMBL/GenBank/DDBJ whole genome shotgun (WGS) entry which is preliminary data.</text>
</comment>
<gene>
    <name evidence="1" type="ORF">B0H66DRAFT_297160</name>
</gene>
<dbReference type="EMBL" id="JAUEDM010000005">
    <property type="protein sequence ID" value="KAK3316520.1"/>
    <property type="molecule type" value="Genomic_DNA"/>
</dbReference>
<dbReference type="Proteomes" id="UP001283341">
    <property type="component" value="Unassembled WGS sequence"/>
</dbReference>
<sequence length="231" mass="25794">MQPTEEELEADLRAKHIDTMCNRILMDFSRLLVNMEDVLAFHLRPPPGPPQPRRSTRVAAAAAAQGKVSHPPGTEEYQAQLPAILDNIDKLKAKLYERRTLILKLTTDIAEDERVDQKAGGCWLDIKGELQSLVETTETFRRTIVQFALLVGENKARECVTTASATKGAFRALVETFRKKVTEHILENHAKDCECVEVCGLFLKGTDVNLNVLLDSMDLDVGDTAKTLHQD</sequence>